<name>A0ABW0GX54_9HYPH</name>
<sequence length="92" mass="10240">MAARKSVAATHYFLRTRAQKAAISRPTTSKRLRNACSCILHSDLQEDRQGNLLVFDQKRQGGMSRPVLDLINEGKSLAQAFNVTIIVEVDIV</sequence>
<organism evidence="1 2">
    <name type="scientific">Aquamicrobium segne</name>
    <dbReference type="NCBI Taxonomy" id="469547"/>
    <lineage>
        <taxon>Bacteria</taxon>
        <taxon>Pseudomonadati</taxon>
        <taxon>Pseudomonadota</taxon>
        <taxon>Alphaproteobacteria</taxon>
        <taxon>Hyphomicrobiales</taxon>
        <taxon>Phyllobacteriaceae</taxon>
        <taxon>Aquamicrobium</taxon>
    </lineage>
</organism>
<dbReference type="Proteomes" id="UP001596016">
    <property type="component" value="Unassembled WGS sequence"/>
</dbReference>
<gene>
    <name evidence="1" type="ORF">ACFPLB_09040</name>
</gene>
<comment type="caution">
    <text evidence="1">The sequence shown here is derived from an EMBL/GenBank/DDBJ whole genome shotgun (WGS) entry which is preliminary data.</text>
</comment>
<proteinExistence type="predicted"/>
<reference evidence="2" key="1">
    <citation type="journal article" date="2019" name="Int. J. Syst. Evol. Microbiol.">
        <title>The Global Catalogue of Microorganisms (GCM) 10K type strain sequencing project: providing services to taxonomists for standard genome sequencing and annotation.</title>
        <authorList>
            <consortium name="The Broad Institute Genomics Platform"/>
            <consortium name="The Broad Institute Genome Sequencing Center for Infectious Disease"/>
            <person name="Wu L."/>
            <person name="Ma J."/>
        </authorList>
    </citation>
    <scope>NUCLEOTIDE SEQUENCE [LARGE SCALE GENOMIC DNA]</scope>
    <source>
        <strain evidence="2">CGMCC 4.1415</strain>
    </source>
</reference>
<evidence type="ECO:0000313" key="1">
    <source>
        <dbReference type="EMBL" id="MFC5386110.1"/>
    </source>
</evidence>
<dbReference type="EMBL" id="JBHSLL010000025">
    <property type="protein sequence ID" value="MFC5386110.1"/>
    <property type="molecule type" value="Genomic_DNA"/>
</dbReference>
<dbReference type="RefSeq" id="WP_378229027.1">
    <property type="nucleotide sequence ID" value="NZ_JBHSLL010000025.1"/>
</dbReference>
<accession>A0ABW0GX54</accession>
<keyword evidence="2" id="KW-1185">Reference proteome</keyword>
<protein>
    <submittedName>
        <fullName evidence="1">Uncharacterized protein</fullName>
    </submittedName>
</protein>
<evidence type="ECO:0000313" key="2">
    <source>
        <dbReference type="Proteomes" id="UP001596016"/>
    </source>
</evidence>